<gene>
    <name evidence="2" type="ORF">F5878DRAFT_638024</name>
</gene>
<dbReference type="Proteomes" id="UP001163846">
    <property type="component" value="Unassembled WGS sequence"/>
</dbReference>
<protein>
    <recommendedName>
        <fullName evidence="4">Glycopeptide</fullName>
    </recommendedName>
</protein>
<dbReference type="AlphaFoldDB" id="A0AA38PIY7"/>
<evidence type="ECO:0008006" key="4">
    <source>
        <dbReference type="Google" id="ProtNLM"/>
    </source>
</evidence>
<reference evidence="2" key="1">
    <citation type="submission" date="2022-08" db="EMBL/GenBank/DDBJ databases">
        <authorList>
            <consortium name="DOE Joint Genome Institute"/>
            <person name="Min B."/>
            <person name="Riley R."/>
            <person name="Sierra-Patev S."/>
            <person name="Naranjo-Ortiz M."/>
            <person name="Looney B."/>
            <person name="Konkel Z."/>
            <person name="Slot J.C."/>
            <person name="Sakamoto Y."/>
            <person name="Steenwyk J.L."/>
            <person name="Rokas A."/>
            <person name="Carro J."/>
            <person name="Camarero S."/>
            <person name="Ferreira P."/>
            <person name="Molpeceres G."/>
            <person name="Ruiz-Duenas F.J."/>
            <person name="Serrano A."/>
            <person name="Henrissat B."/>
            <person name="Drula E."/>
            <person name="Hughes K.W."/>
            <person name="Mata J.L."/>
            <person name="Ishikawa N.K."/>
            <person name="Vargas-Isla R."/>
            <person name="Ushijima S."/>
            <person name="Smith C.A."/>
            <person name="Ahrendt S."/>
            <person name="Andreopoulos W."/>
            <person name="He G."/>
            <person name="Labutti K."/>
            <person name="Lipzen A."/>
            <person name="Ng V."/>
            <person name="Sandor L."/>
            <person name="Barry K."/>
            <person name="Martinez A.T."/>
            <person name="Xiao Y."/>
            <person name="Gibbons J.G."/>
            <person name="Terashima K."/>
            <person name="Hibbett D.S."/>
            <person name="Grigoriev I.V."/>
        </authorList>
    </citation>
    <scope>NUCLEOTIDE SEQUENCE</scope>
    <source>
        <strain evidence="2">TFB9207</strain>
    </source>
</reference>
<name>A0AA38PIY7_9AGAR</name>
<proteinExistence type="predicted"/>
<sequence length="148" mass="15106">MFQNLVIVLVAALLIIGADAESHTIRFSNFCGTGTPILQENGVVVSTGAAYITNGPLTAIAYLDVGSCGSNGEGCTVVESTLNNAEGSSTTINMTSFSVPTGFGYYNGCDGEGGDCTRAGCPGATGIISPFPIECNDENVDLAITFCD</sequence>
<comment type="caution">
    <text evidence="2">The sequence shown here is derived from an EMBL/GenBank/DDBJ whole genome shotgun (WGS) entry which is preliminary data.</text>
</comment>
<dbReference type="EMBL" id="MU805974">
    <property type="protein sequence ID" value="KAJ3843505.1"/>
    <property type="molecule type" value="Genomic_DNA"/>
</dbReference>
<keyword evidence="3" id="KW-1185">Reference proteome</keyword>
<feature type="chain" id="PRO_5041332341" description="Glycopeptide" evidence="1">
    <location>
        <begin position="21"/>
        <end position="148"/>
    </location>
</feature>
<accession>A0AA38PIY7</accession>
<evidence type="ECO:0000313" key="2">
    <source>
        <dbReference type="EMBL" id="KAJ3843505.1"/>
    </source>
</evidence>
<evidence type="ECO:0000256" key="1">
    <source>
        <dbReference type="SAM" id="SignalP"/>
    </source>
</evidence>
<keyword evidence="1" id="KW-0732">Signal</keyword>
<evidence type="ECO:0000313" key="3">
    <source>
        <dbReference type="Proteomes" id="UP001163846"/>
    </source>
</evidence>
<feature type="signal peptide" evidence="1">
    <location>
        <begin position="1"/>
        <end position="20"/>
    </location>
</feature>
<organism evidence="2 3">
    <name type="scientific">Lentinula raphanica</name>
    <dbReference type="NCBI Taxonomy" id="153919"/>
    <lineage>
        <taxon>Eukaryota</taxon>
        <taxon>Fungi</taxon>
        <taxon>Dikarya</taxon>
        <taxon>Basidiomycota</taxon>
        <taxon>Agaricomycotina</taxon>
        <taxon>Agaricomycetes</taxon>
        <taxon>Agaricomycetidae</taxon>
        <taxon>Agaricales</taxon>
        <taxon>Marasmiineae</taxon>
        <taxon>Omphalotaceae</taxon>
        <taxon>Lentinula</taxon>
    </lineage>
</organism>